<dbReference type="InterPro" id="IPR029016">
    <property type="entry name" value="GAF-like_dom_sf"/>
</dbReference>
<feature type="domain" description="GAF" evidence="1">
    <location>
        <begin position="256"/>
        <end position="364"/>
    </location>
</feature>
<evidence type="ECO:0000313" key="4">
    <source>
        <dbReference type="Proteomes" id="UP000241421"/>
    </source>
</evidence>
<proteinExistence type="predicted"/>
<name>A0A2U2HES2_9BURK</name>
<dbReference type="AlphaFoldDB" id="A0A2U2HES2"/>
<dbReference type="Gene3D" id="1.10.3210.10">
    <property type="entry name" value="Hypothetical protein af1432"/>
    <property type="match status" value="1"/>
</dbReference>
<sequence>MPGFGKAVGAVLGAMRGEVGQEFNMARTVLSDPVLTKKVEKAVLAGMVAQQVAISASATDPEEAVVCSMLHALGRMLVSFYLPESWGALRAHDGAGGDAAALLGLPLVAIGRAAAERWGLPAKLVASMRDIAPGGDGGALAPEDWLAAMATMSAQCADSLWDDRPGADAQLAALAGRYAGMLGVAPDALVGAIGQARSAAATTLSIAPLARPGEQRARALQTSERRADSHRMLMAGMCAMRALPGDASAARRISMALETLWKALGLARATAFQHRGGSYAAKIGFGEGVRELLGQMDFADDYEPNVFHAALTSDRIIYIDNARDPQFTQRLPPWWNSTLAGARSFLILPLCAGGQPVGFLYGDWAAAYAPLPLAQAEFALLNELRGQLVAAFERRYELETAANRV</sequence>
<keyword evidence="4" id="KW-1185">Reference proteome</keyword>
<dbReference type="SUPFAM" id="SSF109604">
    <property type="entry name" value="HD-domain/PDEase-like"/>
    <property type="match status" value="1"/>
</dbReference>
<dbReference type="InterPro" id="IPR013976">
    <property type="entry name" value="HDOD"/>
</dbReference>
<dbReference type="OrthoDB" id="9791419at2"/>
<comment type="caution">
    <text evidence="3">The sequence shown here is derived from an EMBL/GenBank/DDBJ whole genome shotgun (WGS) entry which is preliminary data.</text>
</comment>
<evidence type="ECO:0000259" key="1">
    <source>
        <dbReference type="Pfam" id="PF01590"/>
    </source>
</evidence>
<dbReference type="Proteomes" id="UP000241421">
    <property type="component" value="Unassembled WGS sequence"/>
</dbReference>
<evidence type="ECO:0000313" key="3">
    <source>
        <dbReference type="EMBL" id="PWF42253.1"/>
    </source>
</evidence>
<dbReference type="Pfam" id="PF01590">
    <property type="entry name" value="GAF"/>
    <property type="match status" value="1"/>
</dbReference>
<organism evidence="3 4">
    <name type="scientific">Massilia glaciei</name>
    <dbReference type="NCBI Taxonomy" id="1524097"/>
    <lineage>
        <taxon>Bacteria</taxon>
        <taxon>Pseudomonadati</taxon>
        <taxon>Pseudomonadota</taxon>
        <taxon>Betaproteobacteria</taxon>
        <taxon>Burkholderiales</taxon>
        <taxon>Oxalobacteraceae</taxon>
        <taxon>Telluria group</taxon>
        <taxon>Massilia</taxon>
    </lineage>
</organism>
<dbReference type="SUPFAM" id="SSF55781">
    <property type="entry name" value="GAF domain-like"/>
    <property type="match status" value="1"/>
</dbReference>
<evidence type="ECO:0000259" key="2">
    <source>
        <dbReference type="Pfam" id="PF08668"/>
    </source>
</evidence>
<reference evidence="3 4" key="1">
    <citation type="submission" date="2018-04" db="EMBL/GenBank/DDBJ databases">
        <title>Massilia violaceinigra sp. nov., a novel purple-pigmented bacterium isolated from Tianshan glacier, Xinjiang, China.</title>
        <authorList>
            <person name="Wang H."/>
        </authorList>
    </citation>
    <scope>NUCLEOTIDE SEQUENCE [LARGE SCALE GENOMIC DNA]</scope>
    <source>
        <strain evidence="3 4">B448-2</strain>
    </source>
</reference>
<protein>
    <submittedName>
        <fullName evidence="3">HDOD domain-containing protein</fullName>
    </submittedName>
</protein>
<gene>
    <name evidence="3" type="ORF">C7C56_023205</name>
</gene>
<dbReference type="Gene3D" id="3.30.450.40">
    <property type="match status" value="1"/>
</dbReference>
<dbReference type="EMBL" id="PXWF02000300">
    <property type="protein sequence ID" value="PWF42253.1"/>
    <property type="molecule type" value="Genomic_DNA"/>
</dbReference>
<accession>A0A2U2HES2</accession>
<dbReference type="Pfam" id="PF08668">
    <property type="entry name" value="HDOD"/>
    <property type="match status" value="1"/>
</dbReference>
<dbReference type="InterPro" id="IPR003018">
    <property type="entry name" value="GAF"/>
</dbReference>
<feature type="domain" description="HDOD" evidence="2">
    <location>
        <begin position="36"/>
        <end position="129"/>
    </location>
</feature>